<evidence type="ECO:0000313" key="4">
    <source>
        <dbReference type="WBParaSite" id="ASIM_0000215701-mRNA-1"/>
    </source>
</evidence>
<dbReference type="EMBL" id="UYRR01002502">
    <property type="protein sequence ID" value="VDK19556.1"/>
    <property type="molecule type" value="Genomic_DNA"/>
</dbReference>
<accession>A0A0M3J3P4</accession>
<proteinExistence type="predicted"/>
<dbReference type="Proteomes" id="UP000267096">
    <property type="component" value="Unassembled WGS sequence"/>
</dbReference>
<protein>
    <submittedName>
        <fullName evidence="4">Zf-trcl domain-containing protein</fullName>
    </submittedName>
</protein>
<organism evidence="4">
    <name type="scientific">Anisakis simplex</name>
    <name type="common">Herring worm</name>
    <dbReference type="NCBI Taxonomy" id="6269"/>
    <lineage>
        <taxon>Eukaryota</taxon>
        <taxon>Metazoa</taxon>
        <taxon>Ecdysozoa</taxon>
        <taxon>Nematoda</taxon>
        <taxon>Chromadorea</taxon>
        <taxon>Rhabditida</taxon>
        <taxon>Spirurina</taxon>
        <taxon>Ascaridomorpha</taxon>
        <taxon>Ascaridoidea</taxon>
        <taxon>Anisakidae</taxon>
        <taxon>Anisakis</taxon>
        <taxon>Anisakis simplex complex</taxon>
    </lineage>
</organism>
<sequence length="92" mass="10673">MDLGLLDAGDRVDFQTDHKKNFRTKFYEFDMKPTCKRCYDRFPNELKKRISDSLKDRDLEIERNRVLQRRSMSPTAAAATSTHSSGGTLKKS</sequence>
<evidence type="ECO:0000256" key="1">
    <source>
        <dbReference type="SAM" id="MobiDB-lite"/>
    </source>
</evidence>
<evidence type="ECO:0000313" key="3">
    <source>
        <dbReference type="Proteomes" id="UP000267096"/>
    </source>
</evidence>
<reference evidence="2 3" key="2">
    <citation type="submission" date="2018-11" db="EMBL/GenBank/DDBJ databases">
        <authorList>
            <consortium name="Pathogen Informatics"/>
        </authorList>
    </citation>
    <scope>NUCLEOTIDE SEQUENCE [LARGE SCALE GENOMIC DNA]</scope>
</reference>
<evidence type="ECO:0000313" key="2">
    <source>
        <dbReference type="EMBL" id="VDK19556.1"/>
    </source>
</evidence>
<dbReference type="AlphaFoldDB" id="A0A0M3J3P4"/>
<gene>
    <name evidence="2" type="ORF">ASIM_LOCUS2027</name>
</gene>
<dbReference type="WBParaSite" id="ASIM_0000215701-mRNA-1">
    <property type="protein sequence ID" value="ASIM_0000215701-mRNA-1"/>
    <property type="gene ID" value="ASIM_0000215701"/>
</dbReference>
<feature type="region of interest" description="Disordered" evidence="1">
    <location>
        <begin position="66"/>
        <end position="92"/>
    </location>
</feature>
<name>A0A0M3J3P4_ANISI</name>
<feature type="compositionally biased region" description="Low complexity" evidence="1">
    <location>
        <begin position="73"/>
        <end position="92"/>
    </location>
</feature>
<reference evidence="4" key="1">
    <citation type="submission" date="2017-02" db="UniProtKB">
        <authorList>
            <consortium name="WormBaseParasite"/>
        </authorList>
    </citation>
    <scope>IDENTIFICATION</scope>
</reference>
<dbReference type="OrthoDB" id="20689at2759"/>
<keyword evidence="3" id="KW-1185">Reference proteome</keyword>